<dbReference type="InterPro" id="IPR013766">
    <property type="entry name" value="Thioredoxin_domain"/>
</dbReference>
<feature type="transmembrane region" description="Helical" evidence="4">
    <location>
        <begin position="155"/>
        <end position="180"/>
    </location>
</feature>
<evidence type="ECO:0000313" key="7">
    <source>
        <dbReference type="EMBL" id="CAD8855184.1"/>
    </source>
</evidence>
<accession>A0A7S1AJU3</accession>
<feature type="compositionally biased region" description="Basic and acidic residues" evidence="3">
    <location>
        <begin position="257"/>
        <end position="268"/>
    </location>
</feature>
<dbReference type="EMBL" id="HBFQ01041766">
    <property type="protein sequence ID" value="CAD8855184.1"/>
    <property type="molecule type" value="Transcribed_RNA"/>
</dbReference>
<evidence type="ECO:0000256" key="3">
    <source>
        <dbReference type="SAM" id="MobiDB-lite"/>
    </source>
</evidence>
<feature type="signal peptide" evidence="5">
    <location>
        <begin position="1"/>
        <end position="25"/>
    </location>
</feature>
<keyword evidence="4" id="KW-1133">Transmembrane helix</keyword>
<comment type="similarity">
    <text evidence="1">Belongs to the protein disulfide isomerase family.</text>
</comment>
<dbReference type="GO" id="GO:0005783">
    <property type="term" value="C:endoplasmic reticulum"/>
    <property type="evidence" value="ECO:0007669"/>
    <property type="project" value="TreeGrafter"/>
</dbReference>
<gene>
    <name evidence="7" type="ORF">NSCI0253_LOCUS29536</name>
</gene>
<feature type="compositionally biased region" description="Polar residues" evidence="3">
    <location>
        <begin position="231"/>
        <end position="249"/>
    </location>
</feature>
<dbReference type="InterPro" id="IPR036249">
    <property type="entry name" value="Thioredoxin-like_sf"/>
</dbReference>
<dbReference type="InterPro" id="IPR051063">
    <property type="entry name" value="PDI"/>
</dbReference>
<dbReference type="GO" id="GO:0003756">
    <property type="term" value="F:protein disulfide isomerase activity"/>
    <property type="evidence" value="ECO:0007669"/>
    <property type="project" value="TreeGrafter"/>
</dbReference>
<keyword evidence="2 5" id="KW-0732">Signal</keyword>
<sequence length="268" mass="29910">MAQARAAMANAARLVLAGLCAAVTADEAPAPASRATVLGIENFTEHVEDRGLPSFVKFYAPWCGHCKKLAPLWDDLAGKLEGKVQVATVDVTHNRWLADEWGVNGYPTLKLIAEGKVREYRGKRDVASMELWALEGFRDDSGESLPKDRTLWDSVWIFVGHYWFVVAFLVLFGAIGWLIYQIVVGDEPSPEDVERRREFRQRLAERERLDAQAAKERLAALAEKLELQKANQPGETQETVGADDGQQTAVEELPTNVEEKDTVEKKCD</sequence>
<evidence type="ECO:0000256" key="1">
    <source>
        <dbReference type="ARBA" id="ARBA00006347"/>
    </source>
</evidence>
<feature type="region of interest" description="Disordered" evidence="3">
    <location>
        <begin position="228"/>
        <end position="268"/>
    </location>
</feature>
<dbReference type="PROSITE" id="PS00194">
    <property type="entry name" value="THIOREDOXIN_1"/>
    <property type="match status" value="1"/>
</dbReference>
<dbReference type="InterPro" id="IPR017937">
    <property type="entry name" value="Thioredoxin_CS"/>
</dbReference>
<keyword evidence="4" id="KW-0812">Transmembrane</keyword>
<dbReference type="Gene3D" id="3.40.30.10">
    <property type="entry name" value="Glutaredoxin"/>
    <property type="match status" value="1"/>
</dbReference>
<feature type="domain" description="Thioredoxin" evidence="6">
    <location>
        <begin position="22"/>
        <end position="139"/>
    </location>
</feature>
<proteinExistence type="inferred from homology"/>
<dbReference type="PRINTS" id="PR00421">
    <property type="entry name" value="THIOREDOXIN"/>
</dbReference>
<dbReference type="AlphaFoldDB" id="A0A7S1AJU3"/>
<feature type="chain" id="PRO_5030524340" description="Thioredoxin domain-containing protein" evidence="5">
    <location>
        <begin position="26"/>
        <end position="268"/>
    </location>
</feature>
<organism evidence="7">
    <name type="scientific">Noctiluca scintillans</name>
    <name type="common">Sea sparkle</name>
    <name type="synonym">Red tide dinoflagellate</name>
    <dbReference type="NCBI Taxonomy" id="2966"/>
    <lineage>
        <taxon>Eukaryota</taxon>
        <taxon>Sar</taxon>
        <taxon>Alveolata</taxon>
        <taxon>Dinophyceae</taxon>
        <taxon>Noctilucales</taxon>
        <taxon>Noctilucaceae</taxon>
        <taxon>Noctiluca</taxon>
    </lineage>
</organism>
<dbReference type="PROSITE" id="PS51352">
    <property type="entry name" value="THIOREDOXIN_2"/>
    <property type="match status" value="1"/>
</dbReference>
<evidence type="ECO:0000256" key="2">
    <source>
        <dbReference type="ARBA" id="ARBA00022729"/>
    </source>
</evidence>
<evidence type="ECO:0000256" key="5">
    <source>
        <dbReference type="SAM" id="SignalP"/>
    </source>
</evidence>
<name>A0A7S1AJU3_NOCSC</name>
<evidence type="ECO:0000256" key="4">
    <source>
        <dbReference type="SAM" id="Phobius"/>
    </source>
</evidence>
<dbReference type="PANTHER" id="PTHR45672:SF3">
    <property type="entry name" value="THIOREDOXIN DOMAIN-CONTAINING PROTEIN 5"/>
    <property type="match status" value="1"/>
</dbReference>
<keyword evidence="4" id="KW-0472">Membrane</keyword>
<dbReference type="SUPFAM" id="SSF52833">
    <property type="entry name" value="Thioredoxin-like"/>
    <property type="match status" value="1"/>
</dbReference>
<reference evidence="7" key="1">
    <citation type="submission" date="2021-01" db="EMBL/GenBank/DDBJ databases">
        <authorList>
            <person name="Corre E."/>
            <person name="Pelletier E."/>
            <person name="Niang G."/>
            <person name="Scheremetjew M."/>
            <person name="Finn R."/>
            <person name="Kale V."/>
            <person name="Holt S."/>
            <person name="Cochrane G."/>
            <person name="Meng A."/>
            <person name="Brown T."/>
            <person name="Cohen L."/>
        </authorList>
    </citation>
    <scope>NUCLEOTIDE SEQUENCE</scope>
</reference>
<protein>
    <recommendedName>
        <fullName evidence="6">Thioredoxin domain-containing protein</fullName>
    </recommendedName>
</protein>
<dbReference type="GO" id="GO:0006457">
    <property type="term" value="P:protein folding"/>
    <property type="evidence" value="ECO:0007669"/>
    <property type="project" value="TreeGrafter"/>
</dbReference>
<dbReference type="PANTHER" id="PTHR45672">
    <property type="entry name" value="PROTEIN DISULFIDE-ISOMERASE C17H9.14C-RELATED"/>
    <property type="match status" value="1"/>
</dbReference>
<dbReference type="Pfam" id="PF00085">
    <property type="entry name" value="Thioredoxin"/>
    <property type="match status" value="1"/>
</dbReference>
<evidence type="ECO:0000259" key="6">
    <source>
        <dbReference type="PROSITE" id="PS51352"/>
    </source>
</evidence>